<gene>
    <name evidence="11" type="ORF">IAC35_04490</name>
</gene>
<feature type="transmembrane region" description="Helical" evidence="10">
    <location>
        <begin position="380"/>
        <end position="402"/>
    </location>
</feature>
<feature type="transmembrane region" description="Helical" evidence="10">
    <location>
        <begin position="59"/>
        <end position="81"/>
    </location>
</feature>
<feature type="transmembrane region" description="Helical" evidence="10">
    <location>
        <begin position="26"/>
        <end position="47"/>
    </location>
</feature>
<dbReference type="PANTHER" id="PTHR43298">
    <property type="entry name" value="MULTIDRUG RESISTANCE PROTEIN NORM-RELATED"/>
    <property type="match status" value="1"/>
</dbReference>
<evidence type="ECO:0000256" key="3">
    <source>
        <dbReference type="ARBA" id="ARBA00022449"/>
    </source>
</evidence>
<keyword evidence="2" id="KW-0813">Transport</keyword>
<reference evidence="11" key="1">
    <citation type="submission" date="2020-10" db="EMBL/GenBank/DDBJ databases">
        <authorList>
            <person name="Gilroy R."/>
        </authorList>
    </citation>
    <scope>NUCLEOTIDE SEQUENCE</scope>
    <source>
        <strain evidence="11">ChiHecec2B26-709</strain>
    </source>
</reference>
<keyword evidence="8 10" id="KW-0472">Membrane</keyword>
<dbReference type="PANTHER" id="PTHR43298:SF2">
    <property type="entry name" value="FMN_FAD EXPORTER YEEO-RELATED"/>
    <property type="match status" value="1"/>
</dbReference>
<sequence length="467" mass="49937">MADTKEILLGKLRTGAGMSGREQFKLTLLLAFPSIMAQLSMCLMSYIDAAMVGRLGSAEAAAIGLVSTSTWILGSFCYANSSGFSVQIAHRCGARDFRGAASIFRQGLVTVLAVSVLLSLLGISLSGPLPGWLGGSEEIRSDASAYFRIYSMFLPAYQLAVFCQSSLVASGNTKIPSITSISMCVLDVLFNYIFIFRMDMGVPGAAIGTGLSMLCAGLFLLAYIFSSSRELGGHGRMTEEDRAQPLRPCSRGEIYANAFGISWPLWLQNLVSRGAYIAATVIVAPLGTVAIAANSFAIIAEGFCYLPGYGMQDAATTLVGQSLGARQKATARRFARITIASGAAMMTLLAVLMWVFAYGIMGMMSHDPEVIELGAKCLRIEAWAELLYGVSIVAYGCCVGAGDTLVPSAINLLSMWVIRLGLALILIPRMGLLGYWTAMAVELSVKGLIFAVRIRGDRWMHTRLTAD</sequence>
<keyword evidence="4" id="KW-1003">Cell membrane</keyword>
<dbReference type="PIRSF" id="PIRSF006603">
    <property type="entry name" value="DinF"/>
    <property type="match status" value="1"/>
</dbReference>
<feature type="transmembrane region" description="Helical" evidence="10">
    <location>
        <begin position="175"/>
        <end position="196"/>
    </location>
</feature>
<name>A0A9D1GN92_9BACT</name>
<reference evidence="11" key="2">
    <citation type="journal article" date="2021" name="PeerJ">
        <title>Extensive microbial diversity within the chicken gut microbiome revealed by metagenomics and culture.</title>
        <authorList>
            <person name="Gilroy R."/>
            <person name="Ravi A."/>
            <person name="Getino M."/>
            <person name="Pursley I."/>
            <person name="Horton D.L."/>
            <person name="Alikhan N.F."/>
            <person name="Baker D."/>
            <person name="Gharbi K."/>
            <person name="Hall N."/>
            <person name="Watson M."/>
            <person name="Adriaenssens E.M."/>
            <person name="Foster-Nyarko E."/>
            <person name="Jarju S."/>
            <person name="Secka A."/>
            <person name="Antonio M."/>
            <person name="Oren A."/>
            <person name="Chaudhuri R.R."/>
            <person name="La Ragione R."/>
            <person name="Hildebrand F."/>
            <person name="Pallen M.J."/>
        </authorList>
    </citation>
    <scope>NUCLEOTIDE SEQUENCE</scope>
    <source>
        <strain evidence="11">ChiHecec2B26-709</strain>
    </source>
</reference>
<dbReference type="InterPro" id="IPR050222">
    <property type="entry name" value="MATE_MdtK"/>
</dbReference>
<dbReference type="GO" id="GO:0042910">
    <property type="term" value="F:xenobiotic transmembrane transporter activity"/>
    <property type="evidence" value="ECO:0007669"/>
    <property type="project" value="InterPro"/>
</dbReference>
<protein>
    <recommendedName>
        <fullName evidence="9">Multidrug-efflux transporter</fullName>
    </recommendedName>
</protein>
<dbReference type="InterPro" id="IPR002528">
    <property type="entry name" value="MATE_fam"/>
</dbReference>
<proteinExistence type="predicted"/>
<dbReference type="CDD" id="cd13137">
    <property type="entry name" value="MATE_NorM_like"/>
    <property type="match status" value="1"/>
</dbReference>
<evidence type="ECO:0000313" key="11">
    <source>
        <dbReference type="EMBL" id="HIT47098.1"/>
    </source>
</evidence>
<dbReference type="Proteomes" id="UP000886881">
    <property type="component" value="Unassembled WGS sequence"/>
</dbReference>
<keyword evidence="7" id="KW-0406">Ion transport</keyword>
<keyword evidence="3" id="KW-0050">Antiport</keyword>
<feature type="transmembrane region" description="Helical" evidence="10">
    <location>
        <begin position="433"/>
        <end position="454"/>
    </location>
</feature>
<evidence type="ECO:0000256" key="7">
    <source>
        <dbReference type="ARBA" id="ARBA00023065"/>
    </source>
</evidence>
<comment type="caution">
    <text evidence="11">The sequence shown here is derived from an EMBL/GenBank/DDBJ whole genome shotgun (WGS) entry which is preliminary data.</text>
</comment>
<keyword evidence="5 10" id="KW-0812">Transmembrane</keyword>
<organism evidence="11 12">
    <name type="scientific">Candidatus Cryptobacteroides merdipullorum</name>
    <dbReference type="NCBI Taxonomy" id="2840771"/>
    <lineage>
        <taxon>Bacteria</taxon>
        <taxon>Pseudomonadati</taxon>
        <taxon>Bacteroidota</taxon>
        <taxon>Bacteroidia</taxon>
        <taxon>Bacteroidales</taxon>
        <taxon>Candidatus Cryptobacteroides</taxon>
    </lineage>
</organism>
<dbReference type="GO" id="GO:0015297">
    <property type="term" value="F:antiporter activity"/>
    <property type="evidence" value="ECO:0007669"/>
    <property type="project" value="UniProtKB-KW"/>
</dbReference>
<dbReference type="EMBL" id="DVLC01000084">
    <property type="protein sequence ID" value="HIT47098.1"/>
    <property type="molecule type" value="Genomic_DNA"/>
</dbReference>
<evidence type="ECO:0000256" key="9">
    <source>
        <dbReference type="ARBA" id="ARBA00031636"/>
    </source>
</evidence>
<evidence type="ECO:0000256" key="1">
    <source>
        <dbReference type="ARBA" id="ARBA00004651"/>
    </source>
</evidence>
<feature type="transmembrane region" description="Helical" evidence="10">
    <location>
        <begin position="409"/>
        <end position="427"/>
    </location>
</feature>
<feature type="transmembrane region" description="Helical" evidence="10">
    <location>
        <begin position="102"/>
        <end position="125"/>
    </location>
</feature>
<evidence type="ECO:0000256" key="4">
    <source>
        <dbReference type="ARBA" id="ARBA00022475"/>
    </source>
</evidence>
<feature type="transmembrane region" description="Helical" evidence="10">
    <location>
        <begin position="202"/>
        <end position="226"/>
    </location>
</feature>
<evidence type="ECO:0000256" key="10">
    <source>
        <dbReference type="SAM" id="Phobius"/>
    </source>
</evidence>
<dbReference type="AlphaFoldDB" id="A0A9D1GN92"/>
<dbReference type="GO" id="GO:0006811">
    <property type="term" value="P:monoatomic ion transport"/>
    <property type="evidence" value="ECO:0007669"/>
    <property type="project" value="UniProtKB-KW"/>
</dbReference>
<dbReference type="NCBIfam" id="TIGR00797">
    <property type="entry name" value="matE"/>
    <property type="match status" value="1"/>
</dbReference>
<evidence type="ECO:0000256" key="5">
    <source>
        <dbReference type="ARBA" id="ARBA00022692"/>
    </source>
</evidence>
<evidence type="ECO:0000256" key="8">
    <source>
        <dbReference type="ARBA" id="ARBA00023136"/>
    </source>
</evidence>
<feature type="transmembrane region" description="Helical" evidence="10">
    <location>
        <begin position="334"/>
        <end position="360"/>
    </location>
</feature>
<dbReference type="Pfam" id="PF01554">
    <property type="entry name" value="MatE"/>
    <property type="match status" value="2"/>
</dbReference>
<comment type="subcellular location">
    <subcellularLocation>
        <location evidence="1">Cell membrane</location>
        <topology evidence="1">Multi-pass membrane protein</topology>
    </subcellularLocation>
</comment>
<accession>A0A9D1GN92</accession>
<evidence type="ECO:0000313" key="12">
    <source>
        <dbReference type="Proteomes" id="UP000886881"/>
    </source>
</evidence>
<evidence type="ECO:0000256" key="6">
    <source>
        <dbReference type="ARBA" id="ARBA00022989"/>
    </source>
</evidence>
<evidence type="ECO:0000256" key="2">
    <source>
        <dbReference type="ARBA" id="ARBA00022448"/>
    </source>
</evidence>
<keyword evidence="6 10" id="KW-1133">Transmembrane helix</keyword>
<dbReference type="GO" id="GO:0005886">
    <property type="term" value="C:plasma membrane"/>
    <property type="evidence" value="ECO:0007669"/>
    <property type="project" value="UniProtKB-SubCell"/>
</dbReference>
<dbReference type="InterPro" id="IPR048279">
    <property type="entry name" value="MdtK-like"/>
</dbReference>